<reference evidence="2" key="1">
    <citation type="submission" date="2018-04" db="EMBL/GenBank/DDBJ databases">
        <title>WGS assembly of Panicum hallii.</title>
        <authorList>
            <person name="Lovell J."/>
            <person name="Jenkins J."/>
            <person name="Lowry D."/>
            <person name="Mamidi S."/>
            <person name="Sreedasyam A."/>
            <person name="Weng X."/>
            <person name="Barry K."/>
            <person name="Bonette J."/>
            <person name="Campitelli B."/>
            <person name="Daum C."/>
            <person name="Gordon S."/>
            <person name="Gould B."/>
            <person name="Lipzen A."/>
            <person name="Macqueen A."/>
            <person name="Palacio-Mejia J."/>
            <person name="Plott C."/>
            <person name="Shakirov E."/>
            <person name="Shu S."/>
            <person name="Yoshinaga Y."/>
            <person name="Zane M."/>
            <person name="Rokhsar D."/>
            <person name="Grimwood J."/>
            <person name="Schmutz J."/>
            <person name="Juenger T."/>
        </authorList>
    </citation>
    <scope>NUCLEOTIDE SEQUENCE [LARGE SCALE GENOMIC DNA]</scope>
    <source>
        <strain evidence="2">FIL2</strain>
    </source>
</reference>
<dbReference type="Gramene" id="PVH35004">
    <property type="protein sequence ID" value="PVH35004"/>
    <property type="gene ID" value="PAHAL_7G083900"/>
</dbReference>
<name>A0A2T8IBF2_9POAL</name>
<dbReference type="Proteomes" id="UP000243499">
    <property type="component" value="Chromosome 7"/>
</dbReference>
<sequence>MICSACRPSPLPPPPFFQWSIAKSAVLGHRRSSLIAGAIVHRTPSSPRLPDDRAYRPAKYKGANKNEDQR</sequence>
<dbReference type="EMBL" id="CM008052">
    <property type="protein sequence ID" value="PVH35004.1"/>
    <property type="molecule type" value="Genomic_DNA"/>
</dbReference>
<evidence type="ECO:0000313" key="2">
    <source>
        <dbReference type="EMBL" id="PVH35004.1"/>
    </source>
</evidence>
<evidence type="ECO:0000256" key="1">
    <source>
        <dbReference type="SAM" id="MobiDB-lite"/>
    </source>
</evidence>
<accession>A0A2T8IBF2</accession>
<feature type="region of interest" description="Disordered" evidence="1">
    <location>
        <begin position="38"/>
        <end position="70"/>
    </location>
</feature>
<organism evidence="2">
    <name type="scientific">Panicum hallii</name>
    <dbReference type="NCBI Taxonomy" id="206008"/>
    <lineage>
        <taxon>Eukaryota</taxon>
        <taxon>Viridiplantae</taxon>
        <taxon>Streptophyta</taxon>
        <taxon>Embryophyta</taxon>
        <taxon>Tracheophyta</taxon>
        <taxon>Spermatophyta</taxon>
        <taxon>Magnoliopsida</taxon>
        <taxon>Liliopsida</taxon>
        <taxon>Poales</taxon>
        <taxon>Poaceae</taxon>
        <taxon>PACMAD clade</taxon>
        <taxon>Panicoideae</taxon>
        <taxon>Panicodae</taxon>
        <taxon>Paniceae</taxon>
        <taxon>Panicinae</taxon>
        <taxon>Panicum</taxon>
        <taxon>Panicum sect. Panicum</taxon>
    </lineage>
</organism>
<gene>
    <name evidence="2" type="ORF">PAHAL_7G083900</name>
</gene>
<proteinExistence type="predicted"/>
<dbReference type="AlphaFoldDB" id="A0A2T8IBF2"/>
<protein>
    <submittedName>
        <fullName evidence="2">Uncharacterized protein</fullName>
    </submittedName>
</protein>